<dbReference type="AlphaFoldDB" id="A0A6P8C495"/>
<dbReference type="SUPFAM" id="SSF55729">
    <property type="entry name" value="Acyl-CoA N-acyltransferases (Nat)"/>
    <property type="match status" value="1"/>
</dbReference>
<dbReference type="CDD" id="cd04301">
    <property type="entry name" value="NAT_SF"/>
    <property type="match status" value="1"/>
</dbReference>
<feature type="compositionally biased region" description="Basic and acidic residues" evidence="4">
    <location>
        <begin position="366"/>
        <end position="387"/>
    </location>
</feature>
<dbReference type="PROSITE" id="PS50172">
    <property type="entry name" value="BRCT"/>
    <property type="match status" value="2"/>
</dbReference>
<dbReference type="RefSeq" id="XP_031377349.1">
    <property type="nucleotide sequence ID" value="XM_031521489.1"/>
</dbReference>
<dbReference type="GeneID" id="116192824"/>
<dbReference type="Gene3D" id="3.40.630.30">
    <property type="match status" value="1"/>
</dbReference>
<gene>
    <name evidence="8" type="primary">LOC116192824</name>
</gene>
<evidence type="ECO:0000256" key="1">
    <source>
        <dbReference type="ARBA" id="ARBA00004123"/>
    </source>
</evidence>
<feature type="compositionally biased region" description="Polar residues" evidence="4">
    <location>
        <begin position="1"/>
        <end position="10"/>
    </location>
</feature>
<dbReference type="InterPro" id="IPR016181">
    <property type="entry name" value="Acyl_CoA_acyltransferase"/>
</dbReference>
<reference evidence="8" key="2">
    <citation type="submission" date="2025-08" db="UniProtKB">
        <authorList>
            <consortium name="RefSeq"/>
        </authorList>
    </citation>
    <scope>IDENTIFICATION</scope>
    <source>
        <tissue evidence="8">Leaf</tissue>
    </source>
</reference>
<dbReference type="InterPro" id="IPR000182">
    <property type="entry name" value="GNAT_dom"/>
</dbReference>
<feature type="region of interest" description="Disordered" evidence="4">
    <location>
        <begin position="1"/>
        <end position="26"/>
    </location>
</feature>
<protein>
    <submittedName>
        <fullName evidence="8">Uncharacterized protein LOC116192824 isoform X1</fullName>
    </submittedName>
</protein>
<comment type="subcellular location">
    <subcellularLocation>
        <location evidence="1">Nucleus</location>
    </subcellularLocation>
</comment>
<dbReference type="Gene3D" id="3.40.50.10190">
    <property type="entry name" value="BRCT domain"/>
    <property type="match status" value="2"/>
</dbReference>
<dbReference type="GO" id="GO:0005634">
    <property type="term" value="C:nucleus"/>
    <property type="evidence" value="ECO:0007669"/>
    <property type="project" value="UniProtKB-SubCell"/>
</dbReference>
<dbReference type="OrthoDB" id="342264at2759"/>
<dbReference type="Pfam" id="PF16589">
    <property type="entry name" value="BRCT_2"/>
    <property type="match status" value="1"/>
</dbReference>
<keyword evidence="7" id="KW-1185">Reference proteome</keyword>
<feature type="domain" description="BRCT" evidence="5">
    <location>
        <begin position="511"/>
        <end position="593"/>
    </location>
</feature>
<evidence type="ECO:0000313" key="8">
    <source>
        <dbReference type="RefSeq" id="XP_031377349.1"/>
    </source>
</evidence>
<dbReference type="GO" id="GO:0006974">
    <property type="term" value="P:DNA damage response"/>
    <property type="evidence" value="ECO:0007669"/>
    <property type="project" value="UniProtKB-KW"/>
</dbReference>
<evidence type="ECO:0000259" key="5">
    <source>
        <dbReference type="PROSITE" id="PS50172"/>
    </source>
</evidence>
<reference evidence="7" key="1">
    <citation type="journal article" date="2020" name="Plant Biotechnol. J.">
        <title>The pomegranate (Punica granatum L.) draft genome dissects genetic divergence between soft- and hard-seeded cultivars.</title>
        <authorList>
            <person name="Luo X."/>
            <person name="Li H."/>
            <person name="Wu Z."/>
            <person name="Yao W."/>
            <person name="Zhao P."/>
            <person name="Cao D."/>
            <person name="Yu H."/>
            <person name="Li K."/>
            <person name="Poudel K."/>
            <person name="Zhao D."/>
            <person name="Zhang F."/>
            <person name="Xia X."/>
            <person name="Chen L."/>
            <person name="Wang Q."/>
            <person name="Jing D."/>
            <person name="Cao S."/>
        </authorList>
    </citation>
    <scope>NUCLEOTIDE SEQUENCE [LARGE SCALE GENOMIC DNA]</scope>
    <source>
        <strain evidence="7">cv. Tunisia</strain>
    </source>
</reference>
<dbReference type="Proteomes" id="UP000515151">
    <property type="component" value="Chromosome 1"/>
</dbReference>
<feature type="region of interest" description="Disordered" evidence="4">
    <location>
        <begin position="353"/>
        <end position="393"/>
    </location>
</feature>
<evidence type="ECO:0000256" key="2">
    <source>
        <dbReference type="ARBA" id="ARBA00022763"/>
    </source>
</evidence>
<feature type="domain" description="N-acetyltransferase" evidence="6">
    <location>
        <begin position="126"/>
        <end position="279"/>
    </location>
</feature>
<dbReference type="Pfam" id="PF16770">
    <property type="entry name" value="RTT107_BRCT_5"/>
    <property type="match status" value="1"/>
</dbReference>
<dbReference type="PROSITE" id="PS51186">
    <property type="entry name" value="GNAT"/>
    <property type="match status" value="1"/>
</dbReference>
<dbReference type="SMART" id="SM00292">
    <property type="entry name" value="BRCT"/>
    <property type="match status" value="2"/>
</dbReference>
<proteinExistence type="predicted"/>
<organism evidence="7 8">
    <name type="scientific">Punica granatum</name>
    <name type="common">Pomegranate</name>
    <dbReference type="NCBI Taxonomy" id="22663"/>
    <lineage>
        <taxon>Eukaryota</taxon>
        <taxon>Viridiplantae</taxon>
        <taxon>Streptophyta</taxon>
        <taxon>Embryophyta</taxon>
        <taxon>Tracheophyta</taxon>
        <taxon>Spermatophyta</taxon>
        <taxon>Magnoliopsida</taxon>
        <taxon>eudicotyledons</taxon>
        <taxon>Gunneridae</taxon>
        <taxon>Pentapetalae</taxon>
        <taxon>rosids</taxon>
        <taxon>malvids</taxon>
        <taxon>Myrtales</taxon>
        <taxon>Lythraceae</taxon>
        <taxon>Punica</taxon>
    </lineage>
</organism>
<accession>A0A6P8C495</accession>
<dbReference type="InterPro" id="IPR001357">
    <property type="entry name" value="BRCT_dom"/>
</dbReference>
<feature type="domain" description="BRCT" evidence="5">
    <location>
        <begin position="616"/>
        <end position="700"/>
    </location>
</feature>
<name>A0A6P8C495_PUNGR</name>
<evidence type="ECO:0000256" key="3">
    <source>
        <dbReference type="ARBA" id="ARBA00023242"/>
    </source>
</evidence>
<dbReference type="PANTHER" id="PTHR23196:SF8">
    <property type="entry name" value="N-ACETYLTRANSFERASE"/>
    <property type="match status" value="1"/>
</dbReference>
<dbReference type="SUPFAM" id="SSF52113">
    <property type="entry name" value="BRCT domain"/>
    <property type="match status" value="2"/>
</dbReference>
<dbReference type="InterPro" id="IPR051579">
    <property type="entry name" value="DDR_Transcriptional_Reg"/>
</dbReference>
<dbReference type="PANTHER" id="PTHR23196">
    <property type="entry name" value="PAX TRANSCRIPTION ACTIVATION DOMAIN INTERACTING PROTEIN"/>
    <property type="match status" value="1"/>
</dbReference>
<dbReference type="CDD" id="cd18432">
    <property type="entry name" value="BRCT_PAXIP1_rpt6_like"/>
    <property type="match status" value="1"/>
</dbReference>
<sequence>MDISSNSVRTVTREAPTDTAMAPNKKTLPPCSPIHVGDCEVTIESSNFTYESDSNGLSIKVSRKAKINIAVKRVGSGNLIKNNEMGLSECGGEGLNQSPFASELARKDQSDMSRGDEYSFALLNPKDADNHSTSLLQEVLKLYKKELPAMRFAANTGKESMFLERCISNGKYCTLIFKCKASEGLEEVLAAMTYQIVPADTQYAEIPTAAVSSTYQQKGIGRLLFLELRNRLQSVGVSTILCWGDGNSEGFWSKQGFVPIAEVDMKGRARRVPIRADIRRSLCFPGGSTLMVSHLNKSVSADPSDSTKSHVNQCKFFSSFACCKIQGFKHAGVNISHLGMTAKAEDFRPGTSVAGGFQTEGNRIGDISRSHGGEEDSIDPKKVDHDTILSGGSSANIDHTDLNQCQCSGPGNKRRIWEATLSSLKSKKVKGGHSTDCQLHSDGRLVKGSSEKDYYSAECSLGISRDDLLAETISKNPLTIGDVERSPRNCLALTRPSEALCSNELPSKGASFRIMLMNIADDSKKTHLTKVIEDLGGVVASQGSESTHIVTGKVRRTLNFCTGLCSGAWIVLPAWLKESFREGRFVDEVPFILEDEDYVLKYRSDLKGAVIRARASPRALLEGYHVCIAHHVHPPQRTLTEIVTAAGGNIIREADIVKDPSRTIFIACEEDMEVALVALRKGVWTFGSEWLMSCIMRQELDFEAPQFAVSL</sequence>
<evidence type="ECO:0000256" key="4">
    <source>
        <dbReference type="SAM" id="MobiDB-lite"/>
    </source>
</evidence>
<evidence type="ECO:0000313" key="7">
    <source>
        <dbReference type="Proteomes" id="UP000515151"/>
    </source>
</evidence>
<dbReference type="InterPro" id="IPR036420">
    <property type="entry name" value="BRCT_dom_sf"/>
</dbReference>
<keyword evidence="2" id="KW-0227">DNA damage</keyword>
<dbReference type="Pfam" id="PF00583">
    <property type="entry name" value="Acetyltransf_1"/>
    <property type="match status" value="1"/>
</dbReference>
<keyword evidence="3" id="KW-0539">Nucleus</keyword>
<evidence type="ECO:0000259" key="6">
    <source>
        <dbReference type="PROSITE" id="PS51186"/>
    </source>
</evidence>
<dbReference type="GO" id="GO:0016747">
    <property type="term" value="F:acyltransferase activity, transferring groups other than amino-acyl groups"/>
    <property type="evidence" value="ECO:0007669"/>
    <property type="project" value="InterPro"/>
</dbReference>